<accession>A0A4Q0XPB0</accession>
<evidence type="ECO:0000313" key="1">
    <source>
        <dbReference type="EMBL" id="RXJ53766.1"/>
    </source>
</evidence>
<evidence type="ECO:0008006" key="3">
    <source>
        <dbReference type="Google" id="ProtNLM"/>
    </source>
</evidence>
<dbReference type="EMBL" id="PDKN01000012">
    <property type="protein sequence ID" value="RXJ53766.1"/>
    <property type="molecule type" value="Genomic_DNA"/>
</dbReference>
<proteinExistence type="predicted"/>
<organism evidence="1 2">
    <name type="scientific">Candidatus Marinarcus aquaticus</name>
    <dbReference type="NCBI Taxonomy" id="2044504"/>
    <lineage>
        <taxon>Bacteria</taxon>
        <taxon>Pseudomonadati</taxon>
        <taxon>Campylobacterota</taxon>
        <taxon>Epsilonproteobacteria</taxon>
        <taxon>Campylobacterales</taxon>
        <taxon>Arcobacteraceae</taxon>
        <taxon>Candidatus Marinarcus</taxon>
    </lineage>
</organism>
<evidence type="ECO:0000313" key="2">
    <source>
        <dbReference type="Proteomes" id="UP000290657"/>
    </source>
</evidence>
<protein>
    <recommendedName>
        <fullName evidence="3">Mor transcription activator domain-containing protein</fullName>
    </recommendedName>
</protein>
<sequence length="92" mass="11182">MSIRINTYELLVQELGEELAFKVCDSFSGIELKIPKKAHKTYRIKEMVRRHLKLLQIEDKKTRFVKFFSTEMQLSRRVIYKIIQEVEDEYRK</sequence>
<keyword evidence="2" id="KW-1185">Reference proteome</keyword>
<comment type="caution">
    <text evidence="1">The sequence shown here is derived from an EMBL/GenBank/DDBJ whole genome shotgun (WGS) entry which is preliminary data.</text>
</comment>
<dbReference type="OrthoDB" id="5365753at2"/>
<dbReference type="Proteomes" id="UP000290657">
    <property type="component" value="Unassembled WGS sequence"/>
</dbReference>
<name>A0A4Q0XPB0_9BACT</name>
<dbReference type="AlphaFoldDB" id="A0A4Q0XPB0"/>
<reference evidence="1 2" key="1">
    <citation type="submission" date="2017-10" db="EMBL/GenBank/DDBJ databases">
        <title>Genomics of the genus Arcobacter.</title>
        <authorList>
            <person name="Perez-Cataluna A."/>
            <person name="Figueras M.J."/>
        </authorList>
    </citation>
    <scope>NUCLEOTIDE SEQUENCE [LARGE SCALE GENOMIC DNA]</scope>
    <source>
        <strain evidence="1 2">CECT 8987</strain>
    </source>
</reference>
<dbReference type="RefSeq" id="WP_128997193.1">
    <property type="nucleotide sequence ID" value="NZ_PDKN01000012.1"/>
</dbReference>
<gene>
    <name evidence="1" type="ORF">CRV04_12480</name>
</gene>